<keyword evidence="1" id="KW-0812">Transmembrane</keyword>
<evidence type="ECO:0000256" key="1">
    <source>
        <dbReference type="SAM" id="Phobius"/>
    </source>
</evidence>
<keyword evidence="1" id="KW-1133">Transmembrane helix</keyword>
<dbReference type="OrthoDB" id="63188at2"/>
<gene>
    <name evidence="2" type="ORF">EUA06_16285</name>
</gene>
<proteinExistence type="predicted"/>
<name>A0A4Q2RLE7_9ACTN</name>
<feature type="transmembrane region" description="Helical" evidence="1">
    <location>
        <begin position="66"/>
        <end position="90"/>
    </location>
</feature>
<feature type="transmembrane region" description="Helical" evidence="1">
    <location>
        <begin position="145"/>
        <end position="170"/>
    </location>
</feature>
<feature type="transmembrane region" description="Helical" evidence="1">
    <location>
        <begin position="35"/>
        <end position="54"/>
    </location>
</feature>
<protein>
    <submittedName>
        <fullName evidence="2">ABC transporter permease</fullName>
    </submittedName>
</protein>
<reference evidence="2 3" key="1">
    <citation type="submission" date="2019-01" db="EMBL/GenBank/DDBJ databases">
        <title>Novel species of Nocardioides.</title>
        <authorList>
            <person name="Liu Q."/>
            <person name="Xin Y.-H."/>
        </authorList>
    </citation>
    <scope>NUCLEOTIDE SEQUENCE [LARGE SCALE GENOMIC DNA]</scope>
    <source>
        <strain evidence="2 3">HLT3-15</strain>
    </source>
</reference>
<feature type="transmembrane region" description="Helical" evidence="1">
    <location>
        <begin position="177"/>
        <end position="196"/>
    </location>
</feature>
<keyword evidence="1" id="KW-0472">Membrane</keyword>
<organism evidence="2 3">
    <name type="scientific">Nocardioides glacieisoli</name>
    <dbReference type="NCBI Taxonomy" id="1168730"/>
    <lineage>
        <taxon>Bacteria</taxon>
        <taxon>Bacillati</taxon>
        <taxon>Actinomycetota</taxon>
        <taxon>Actinomycetes</taxon>
        <taxon>Propionibacteriales</taxon>
        <taxon>Nocardioidaceae</taxon>
        <taxon>Nocardioides</taxon>
    </lineage>
</organism>
<feature type="transmembrane region" description="Helical" evidence="1">
    <location>
        <begin position="111"/>
        <end position="133"/>
    </location>
</feature>
<evidence type="ECO:0000313" key="2">
    <source>
        <dbReference type="EMBL" id="RYB89527.1"/>
    </source>
</evidence>
<comment type="caution">
    <text evidence="2">The sequence shown here is derived from an EMBL/GenBank/DDBJ whole genome shotgun (WGS) entry which is preliminary data.</text>
</comment>
<dbReference type="Proteomes" id="UP000291838">
    <property type="component" value="Unassembled WGS sequence"/>
</dbReference>
<dbReference type="AlphaFoldDB" id="A0A4Q2RLE7"/>
<evidence type="ECO:0000313" key="3">
    <source>
        <dbReference type="Proteomes" id="UP000291838"/>
    </source>
</evidence>
<feature type="transmembrane region" description="Helical" evidence="1">
    <location>
        <begin position="233"/>
        <end position="255"/>
    </location>
</feature>
<keyword evidence="3" id="KW-1185">Reference proteome</keyword>
<dbReference type="RefSeq" id="WP_129477688.1">
    <property type="nucleotide sequence ID" value="NZ_SDWS01000007.1"/>
</dbReference>
<sequence length="262" mass="27721">MSATTTAVPAATRRPRPALATYVGLDLRRQLRDRVGMFFIVALPSFMYVVFGLGSDERVGSGNVAMYVMTSMATYAAVTATTTVAGTATVEQTMGWGRQLALTPLRPLAIVAMKAAVAMTVAAVAVALVFAVGALTGASGSATDWLLSGVIIWIGSAMFAIYGLAICLVFRGPNTPGIASGLIVVMAFLGNLFTPMDGLMLDIGRLTPMYGFAALAHYPQTDGWLPMGDHDPLWLPVANVLAWTVIFATLALWGIRRSRART</sequence>
<dbReference type="EMBL" id="SDWS01000007">
    <property type="protein sequence ID" value="RYB89527.1"/>
    <property type="molecule type" value="Genomic_DNA"/>
</dbReference>
<accession>A0A4Q2RLE7</accession>